<dbReference type="EMBL" id="SMBY01000011">
    <property type="protein sequence ID" value="TCV04176.1"/>
    <property type="molecule type" value="Genomic_DNA"/>
</dbReference>
<evidence type="ECO:0000313" key="3">
    <source>
        <dbReference type="Proteomes" id="UP000295433"/>
    </source>
</evidence>
<protein>
    <recommendedName>
        <fullName evidence="4">Ead/Ea22-like family protein</fullName>
    </recommendedName>
</protein>
<organism evidence="2 3">
    <name type="scientific">Samsonia erythrinae</name>
    <dbReference type="NCBI Taxonomy" id="160434"/>
    <lineage>
        <taxon>Bacteria</taxon>
        <taxon>Pseudomonadati</taxon>
        <taxon>Pseudomonadota</taxon>
        <taxon>Gammaproteobacteria</taxon>
        <taxon>Enterobacterales</taxon>
        <taxon>Pectobacteriaceae</taxon>
        <taxon>Samsonia</taxon>
    </lineage>
</organism>
<evidence type="ECO:0000256" key="1">
    <source>
        <dbReference type="SAM" id="Coils"/>
    </source>
</evidence>
<evidence type="ECO:0008006" key="4">
    <source>
        <dbReference type="Google" id="ProtNLM"/>
    </source>
</evidence>
<dbReference type="RefSeq" id="WP_230514532.1">
    <property type="nucleotide sequence ID" value="NZ_JAWIZJ010000011.1"/>
</dbReference>
<feature type="coiled-coil region" evidence="1">
    <location>
        <begin position="61"/>
        <end position="119"/>
    </location>
</feature>
<name>A0A4R3VFI3_9GAMM</name>
<sequence>MNNKPISEVIADIETKIQALKDVSHTRRALVTTDHSVALNEYELAIVPENITRLLDHIAALEQQNARLQFIVESADKVQKEFADELGCAGDNESILEAIDALKQQLAAERERVVNVESEQTTEIGQQILIEAIGAHGYIVGCLTQGRPDLALAESRKWVEAFSQAGSIIPVEGE</sequence>
<accession>A0A4R3VFI3</accession>
<dbReference type="AlphaFoldDB" id="A0A4R3VFI3"/>
<keyword evidence="3" id="KW-1185">Reference proteome</keyword>
<reference evidence="2 3" key="1">
    <citation type="submission" date="2019-03" db="EMBL/GenBank/DDBJ databases">
        <title>Genomic Encyclopedia of Type Strains, Phase IV (KMG-IV): sequencing the most valuable type-strain genomes for metagenomic binning, comparative biology and taxonomic classification.</title>
        <authorList>
            <person name="Goeker M."/>
        </authorList>
    </citation>
    <scope>NUCLEOTIDE SEQUENCE [LARGE SCALE GENOMIC DNA]</scope>
    <source>
        <strain evidence="2 3">DSM 16730</strain>
    </source>
</reference>
<evidence type="ECO:0000313" key="2">
    <source>
        <dbReference type="EMBL" id="TCV04176.1"/>
    </source>
</evidence>
<gene>
    <name evidence="2" type="ORF">EDC54_11146</name>
</gene>
<comment type="caution">
    <text evidence="2">The sequence shown here is derived from an EMBL/GenBank/DDBJ whole genome shotgun (WGS) entry which is preliminary data.</text>
</comment>
<keyword evidence="1" id="KW-0175">Coiled coil</keyword>
<proteinExistence type="predicted"/>
<dbReference type="Proteomes" id="UP000295433">
    <property type="component" value="Unassembled WGS sequence"/>
</dbReference>